<evidence type="ECO:0000256" key="3">
    <source>
        <dbReference type="ARBA" id="ARBA00022989"/>
    </source>
</evidence>
<accession>A0A2D0QUB9</accession>
<reference evidence="12" key="2">
    <citation type="submission" date="2025-08" db="UniProtKB">
        <authorList>
            <consortium name="RefSeq"/>
        </authorList>
    </citation>
    <scope>IDENTIFICATION</scope>
    <source>
        <tissue evidence="12">Blood</tissue>
    </source>
</reference>
<dbReference type="SUPFAM" id="SSF81321">
    <property type="entry name" value="Family A G protein-coupled receptor-like"/>
    <property type="match status" value="1"/>
</dbReference>
<dbReference type="Gene3D" id="1.20.1070.10">
    <property type="entry name" value="Rhodopsin 7-helix transmembrane proteins"/>
    <property type="match status" value="1"/>
</dbReference>
<keyword evidence="3 9" id="KW-1133">Transmembrane helix</keyword>
<dbReference type="PANTHER" id="PTHR10489:SF735">
    <property type="entry name" value="C-C CHEMOKINE RECEPTOR TYPE 10"/>
    <property type="match status" value="1"/>
</dbReference>
<evidence type="ECO:0000313" key="12">
    <source>
        <dbReference type="RefSeq" id="XP_017321326.1"/>
    </source>
</evidence>
<proteinExistence type="inferred from homology"/>
<reference evidence="11" key="1">
    <citation type="journal article" date="2016" name="Nat. Commun.">
        <title>The channel catfish genome sequence provides insights into the evolution of scale formation in teleosts.</title>
        <authorList>
            <person name="Liu Z."/>
            <person name="Liu S."/>
            <person name="Yao J."/>
            <person name="Bao L."/>
            <person name="Zhang J."/>
            <person name="Li Y."/>
            <person name="Jiang C."/>
            <person name="Sun L."/>
            <person name="Wang R."/>
            <person name="Zhang Y."/>
            <person name="Zhou T."/>
            <person name="Zeng Q."/>
            <person name="Fu Q."/>
            <person name="Gao S."/>
            <person name="Li N."/>
            <person name="Koren S."/>
            <person name="Jiang Y."/>
            <person name="Zimin A."/>
            <person name="Xu P."/>
            <person name="Phillippy A.M."/>
            <person name="Geng X."/>
            <person name="Song L."/>
            <person name="Sun F."/>
            <person name="Li C."/>
            <person name="Wang X."/>
            <person name="Chen A."/>
            <person name="Jin Y."/>
            <person name="Yuan Z."/>
            <person name="Yang Y."/>
            <person name="Tan S."/>
            <person name="Peatman E."/>
            <person name="Lu J."/>
            <person name="Qin Z."/>
            <person name="Dunham R."/>
            <person name="Li Z."/>
            <person name="Sonstegard T."/>
            <person name="Feng J."/>
            <person name="Danzmann R.G."/>
            <person name="Schroeder S."/>
            <person name="Scheffler B."/>
            <person name="Duke M.V."/>
            <person name="Ballard L."/>
            <person name="Kucuktas H."/>
            <person name="Kaltenboeck L."/>
            <person name="Liu H."/>
            <person name="Armbruster J."/>
            <person name="Xie Y."/>
            <person name="Kirby M.L."/>
            <person name="Tian Y."/>
            <person name="Flanagan M.E."/>
            <person name="Mu W."/>
            <person name="Waldbieser G.C."/>
        </authorList>
    </citation>
    <scope>NUCLEOTIDE SEQUENCE [LARGE SCALE GENOMIC DNA]</scope>
    <source>
        <strain evidence="11">SDA103</strain>
    </source>
</reference>
<evidence type="ECO:0000256" key="1">
    <source>
        <dbReference type="ARBA" id="ARBA00004370"/>
    </source>
</evidence>
<protein>
    <submittedName>
        <fullName evidence="12">C-C chemokine receptor type 10 isoform X1</fullName>
    </submittedName>
</protein>
<dbReference type="GO" id="GO:0060326">
    <property type="term" value="P:cell chemotaxis"/>
    <property type="evidence" value="ECO:0007669"/>
    <property type="project" value="TreeGrafter"/>
</dbReference>
<feature type="transmembrane region" description="Helical" evidence="9">
    <location>
        <begin position="100"/>
        <end position="117"/>
    </location>
</feature>
<keyword evidence="6 8" id="KW-0675">Receptor</keyword>
<dbReference type="InterPro" id="IPR017452">
    <property type="entry name" value="GPCR_Rhodpsn_7TM"/>
</dbReference>
<dbReference type="GeneID" id="108264371"/>
<gene>
    <name evidence="12" type="primary">ccr10</name>
</gene>
<organism evidence="11 12">
    <name type="scientific">Ictalurus punctatus</name>
    <name type="common">Channel catfish</name>
    <name type="synonym">Silurus punctatus</name>
    <dbReference type="NCBI Taxonomy" id="7998"/>
    <lineage>
        <taxon>Eukaryota</taxon>
        <taxon>Metazoa</taxon>
        <taxon>Chordata</taxon>
        <taxon>Craniata</taxon>
        <taxon>Vertebrata</taxon>
        <taxon>Euteleostomi</taxon>
        <taxon>Actinopterygii</taxon>
        <taxon>Neopterygii</taxon>
        <taxon>Teleostei</taxon>
        <taxon>Ostariophysi</taxon>
        <taxon>Siluriformes</taxon>
        <taxon>Ictaluridae</taxon>
        <taxon>Ictalurus</taxon>
    </lineage>
</organism>
<dbReference type="PANTHER" id="PTHR10489">
    <property type="entry name" value="CELL ADHESION MOLECULE"/>
    <property type="match status" value="1"/>
</dbReference>
<dbReference type="InterPro" id="IPR000276">
    <property type="entry name" value="GPCR_Rhodpsn"/>
</dbReference>
<dbReference type="AlphaFoldDB" id="A0A2D0QUB9"/>
<dbReference type="InterPro" id="IPR050119">
    <property type="entry name" value="CCR1-9-like"/>
</dbReference>
<dbReference type="GO" id="GO:0006955">
    <property type="term" value="P:immune response"/>
    <property type="evidence" value="ECO:0007669"/>
    <property type="project" value="TreeGrafter"/>
</dbReference>
<evidence type="ECO:0000256" key="8">
    <source>
        <dbReference type="RuleBase" id="RU000688"/>
    </source>
</evidence>
<feature type="transmembrane region" description="Helical" evidence="9">
    <location>
        <begin position="176"/>
        <end position="196"/>
    </location>
</feature>
<dbReference type="CTD" id="2826"/>
<keyword evidence="11" id="KW-1185">Reference proteome</keyword>
<dbReference type="PROSITE" id="PS50262">
    <property type="entry name" value="G_PROTEIN_RECEP_F1_2"/>
    <property type="match status" value="1"/>
</dbReference>
<dbReference type="GO" id="GO:0019957">
    <property type="term" value="F:C-C chemokine binding"/>
    <property type="evidence" value="ECO:0007669"/>
    <property type="project" value="TreeGrafter"/>
</dbReference>
<feature type="domain" description="G-protein coupled receptors family 1 profile" evidence="10">
    <location>
        <begin position="77"/>
        <end position="327"/>
    </location>
</feature>
<keyword evidence="5 9" id="KW-0472">Membrane</keyword>
<feature type="transmembrane region" description="Helical" evidence="9">
    <location>
        <begin position="66"/>
        <end position="88"/>
    </location>
</feature>
<evidence type="ECO:0000256" key="2">
    <source>
        <dbReference type="ARBA" id="ARBA00022692"/>
    </source>
</evidence>
<dbReference type="PROSITE" id="PS00237">
    <property type="entry name" value="G_PROTEIN_RECEP_F1_1"/>
    <property type="match status" value="1"/>
</dbReference>
<dbReference type="GO" id="GO:0016493">
    <property type="term" value="F:C-C chemokine receptor activity"/>
    <property type="evidence" value="ECO:0007669"/>
    <property type="project" value="TreeGrafter"/>
</dbReference>
<evidence type="ECO:0000256" key="6">
    <source>
        <dbReference type="ARBA" id="ARBA00023170"/>
    </source>
</evidence>
<comment type="similarity">
    <text evidence="8">Belongs to the G-protein coupled receptor 1 family.</text>
</comment>
<keyword evidence="7 8" id="KW-0807">Transducer</keyword>
<dbReference type="GO" id="GO:0009897">
    <property type="term" value="C:external side of plasma membrane"/>
    <property type="evidence" value="ECO:0007669"/>
    <property type="project" value="TreeGrafter"/>
</dbReference>
<dbReference type="KEGG" id="ipu:108264371"/>
<feature type="transmembrane region" description="Helical" evidence="9">
    <location>
        <begin position="266"/>
        <end position="294"/>
    </location>
</feature>
<dbReference type="OrthoDB" id="8957211at2759"/>
<evidence type="ECO:0000259" key="10">
    <source>
        <dbReference type="PROSITE" id="PS50262"/>
    </source>
</evidence>
<evidence type="ECO:0000256" key="4">
    <source>
        <dbReference type="ARBA" id="ARBA00023040"/>
    </source>
</evidence>
<feature type="transmembrane region" description="Helical" evidence="9">
    <location>
        <begin position="232"/>
        <end position="254"/>
    </location>
</feature>
<evidence type="ECO:0000313" key="11">
    <source>
        <dbReference type="Proteomes" id="UP000221080"/>
    </source>
</evidence>
<keyword evidence="4 8" id="KW-0297">G-protein coupled receptor</keyword>
<dbReference type="RefSeq" id="XP_017321326.1">
    <property type="nucleotide sequence ID" value="XM_017465837.3"/>
</dbReference>
<dbReference type="GO" id="GO:0019722">
    <property type="term" value="P:calcium-mediated signaling"/>
    <property type="evidence" value="ECO:0007669"/>
    <property type="project" value="TreeGrafter"/>
</dbReference>
<dbReference type="GO" id="GO:0007204">
    <property type="term" value="P:positive regulation of cytosolic calcium ion concentration"/>
    <property type="evidence" value="ECO:0007669"/>
    <property type="project" value="TreeGrafter"/>
</dbReference>
<dbReference type="Pfam" id="PF00001">
    <property type="entry name" value="7tm_1"/>
    <property type="match status" value="1"/>
</dbReference>
<sequence length="436" mass="48739">MKGLPRGREAMDENRTSCTSIPDYPSTDFDYDNCTGNYSNYSDIGIEMCEPDKRQELTIMVVQNTVFLIAFVLGLIGNSLVIATFAMYRRLRLRCMTDVFLFYLAISDLLLLLTLPLEASETFIGFWALGNVMCKLNYGLCAINTYGGLLLLACISIDRYLLVVRARTAQALRQSMLCYSILSAIAVAVTSIVLSLPELLFTSVNESSLRCEYVGYEGDKGKVKMCARVAKITGFCVPCIAMLVCYSTIGHVLMQGRGKCFRRQKTLRLIVALIVLFLLFQLPYAMVLSFRLFTSNYSCKTWSDIHLAEDVTRSLAYVRCCLNPLLYALVGVRFRGDVMRLLHDCDCICSCLSHITPNLNYGSSMSASSPPPTSMIMPFSDVYSPKIIPDNAKIENPEGMPQAEDKESYPPNIFFPSTFPNSQKPGDIIFSTYTCQ</sequence>
<dbReference type="Proteomes" id="UP000221080">
    <property type="component" value="Chromosome 1"/>
</dbReference>
<evidence type="ECO:0000256" key="7">
    <source>
        <dbReference type="ARBA" id="ARBA00023224"/>
    </source>
</evidence>
<evidence type="ECO:0000256" key="5">
    <source>
        <dbReference type="ARBA" id="ARBA00023136"/>
    </source>
</evidence>
<keyword evidence="2 8" id="KW-0812">Transmembrane</keyword>
<feature type="transmembrane region" description="Helical" evidence="9">
    <location>
        <begin position="137"/>
        <end position="155"/>
    </location>
</feature>
<evidence type="ECO:0000256" key="9">
    <source>
        <dbReference type="SAM" id="Phobius"/>
    </source>
</evidence>
<dbReference type="PRINTS" id="PR00237">
    <property type="entry name" value="GPCRRHODOPSN"/>
</dbReference>
<comment type="subcellular location">
    <subcellularLocation>
        <location evidence="1">Membrane</location>
    </subcellularLocation>
</comment>
<name>A0A2D0QUB9_ICTPU</name>